<gene>
    <name evidence="11" type="ORF">THRCLA_20003</name>
</gene>
<proteinExistence type="inferred from homology"/>
<evidence type="ECO:0000313" key="12">
    <source>
        <dbReference type="Proteomes" id="UP000243217"/>
    </source>
</evidence>
<dbReference type="PANTHER" id="PTHR45624:SF10">
    <property type="entry name" value="SLC (SOLUTE CARRIER) HOMOLOG"/>
    <property type="match status" value="1"/>
</dbReference>
<accession>A0A1W0ACY6</accession>
<evidence type="ECO:0000256" key="2">
    <source>
        <dbReference type="ARBA" id="ARBA00006375"/>
    </source>
</evidence>
<dbReference type="OrthoDB" id="448427at2759"/>
<dbReference type="InterPro" id="IPR002067">
    <property type="entry name" value="MCP"/>
</dbReference>
<keyword evidence="7" id="KW-0496">Mitochondrion</keyword>
<comment type="similarity">
    <text evidence="2 10">Belongs to the mitochondrial carrier (TC 2.A.29) family.</text>
</comment>
<name>A0A1W0ACY6_9STRA</name>
<dbReference type="EMBL" id="JNBS01000007">
    <property type="protein sequence ID" value="OQS08019.1"/>
    <property type="molecule type" value="Genomic_DNA"/>
</dbReference>
<feature type="repeat" description="Solcar" evidence="9">
    <location>
        <begin position="101"/>
        <end position="188"/>
    </location>
</feature>
<evidence type="ECO:0000256" key="4">
    <source>
        <dbReference type="ARBA" id="ARBA00022692"/>
    </source>
</evidence>
<keyword evidence="6" id="KW-1133">Transmembrane helix</keyword>
<evidence type="ECO:0000256" key="7">
    <source>
        <dbReference type="ARBA" id="ARBA00023128"/>
    </source>
</evidence>
<dbReference type="InterPro" id="IPR018108">
    <property type="entry name" value="MCP_transmembrane"/>
</dbReference>
<evidence type="ECO:0000256" key="9">
    <source>
        <dbReference type="PROSITE-ProRule" id="PRU00282"/>
    </source>
</evidence>
<dbReference type="InterPro" id="IPR050567">
    <property type="entry name" value="Mitochondrial_Carrier"/>
</dbReference>
<feature type="repeat" description="Solcar" evidence="9">
    <location>
        <begin position="197"/>
        <end position="284"/>
    </location>
</feature>
<protein>
    <submittedName>
        <fullName evidence="11">Mitochondrial Carrier (MC) Family</fullName>
    </submittedName>
</protein>
<keyword evidence="3 10" id="KW-0813">Transport</keyword>
<evidence type="ECO:0000256" key="8">
    <source>
        <dbReference type="ARBA" id="ARBA00023136"/>
    </source>
</evidence>
<dbReference type="InterPro" id="IPR023395">
    <property type="entry name" value="MCP_dom_sf"/>
</dbReference>
<reference evidence="11 12" key="1">
    <citation type="journal article" date="2014" name="Genome Biol. Evol.">
        <title>The secreted proteins of Achlya hypogyna and Thraustotheca clavata identify the ancestral oomycete secretome and reveal gene acquisitions by horizontal gene transfer.</title>
        <authorList>
            <person name="Misner I."/>
            <person name="Blouin N."/>
            <person name="Leonard G."/>
            <person name="Richards T.A."/>
            <person name="Lane C.E."/>
        </authorList>
    </citation>
    <scope>NUCLEOTIDE SEQUENCE [LARGE SCALE GENOMIC DNA]</scope>
    <source>
        <strain evidence="11 12">ATCC 34112</strain>
    </source>
</reference>
<sequence>MQRDDPKVVRFISGAIGSTIAELSTLPMDYSKVRMQTHGLILNEGKKLGLIETLKIGVEQHGICVFWRGGSVAVARQVTFYSITTLMYAPLRDWHHPMDHGSYLHKVMAGGIAGAIGISIANPLDVIKVRLQAERASHRKSSSIKDICRQLYATEGVRGYFRGVAPNVKRCFVVNGVEFGTYDQCKSYLIDSGLVDTGFGATVAASFLAGFAGAVASSPLDVIKTKLMAQPGDKPIYNGVLDCARHIVKTHGWRAFYKGFGPYWMREAPWCCIFFIAYESTRSILLPYK</sequence>
<dbReference type="Pfam" id="PF00153">
    <property type="entry name" value="Mito_carr"/>
    <property type="match status" value="3"/>
</dbReference>
<evidence type="ECO:0000256" key="10">
    <source>
        <dbReference type="RuleBase" id="RU000488"/>
    </source>
</evidence>
<evidence type="ECO:0000256" key="1">
    <source>
        <dbReference type="ARBA" id="ARBA00004225"/>
    </source>
</evidence>
<comment type="caution">
    <text evidence="11">The sequence shown here is derived from an EMBL/GenBank/DDBJ whole genome shotgun (WGS) entry which is preliminary data.</text>
</comment>
<dbReference type="PRINTS" id="PR00926">
    <property type="entry name" value="MITOCARRIER"/>
</dbReference>
<comment type="subcellular location">
    <subcellularLocation>
        <location evidence="1">Mitochondrion membrane</location>
        <topology evidence="1">Multi-pass membrane protein</topology>
    </subcellularLocation>
</comment>
<dbReference type="PROSITE" id="PS50920">
    <property type="entry name" value="SOLCAR"/>
    <property type="match status" value="3"/>
</dbReference>
<dbReference type="SUPFAM" id="SSF103506">
    <property type="entry name" value="Mitochondrial carrier"/>
    <property type="match status" value="1"/>
</dbReference>
<keyword evidence="12" id="KW-1185">Reference proteome</keyword>
<keyword evidence="4 9" id="KW-0812">Transmembrane</keyword>
<keyword evidence="8 9" id="KW-0472">Membrane</keyword>
<dbReference type="GO" id="GO:0022857">
    <property type="term" value="F:transmembrane transporter activity"/>
    <property type="evidence" value="ECO:0007669"/>
    <property type="project" value="TreeGrafter"/>
</dbReference>
<evidence type="ECO:0000313" key="11">
    <source>
        <dbReference type="EMBL" id="OQS08019.1"/>
    </source>
</evidence>
<evidence type="ECO:0000256" key="5">
    <source>
        <dbReference type="ARBA" id="ARBA00022737"/>
    </source>
</evidence>
<feature type="repeat" description="Solcar" evidence="9">
    <location>
        <begin position="5"/>
        <end position="94"/>
    </location>
</feature>
<dbReference type="GO" id="GO:0031966">
    <property type="term" value="C:mitochondrial membrane"/>
    <property type="evidence" value="ECO:0007669"/>
    <property type="project" value="UniProtKB-SubCell"/>
</dbReference>
<dbReference type="Gene3D" id="1.50.40.10">
    <property type="entry name" value="Mitochondrial carrier domain"/>
    <property type="match status" value="1"/>
</dbReference>
<keyword evidence="5" id="KW-0677">Repeat</keyword>
<evidence type="ECO:0000256" key="3">
    <source>
        <dbReference type="ARBA" id="ARBA00022448"/>
    </source>
</evidence>
<dbReference type="AlphaFoldDB" id="A0A1W0ACY6"/>
<organism evidence="11 12">
    <name type="scientific">Thraustotheca clavata</name>
    <dbReference type="NCBI Taxonomy" id="74557"/>
    <lineage>
        <taxon>Eukaryota</taxon>
        <taxon>Sar</taxon>
        <taxon>Stramenopiles</taxon>
        <taxon>Oomycota</taxon>
        <taxon>Saprolegniomycetes</taxon>
        <taxon>Saprolegniales</taxon>
        <taxon>Achlyaceae</taxon>
        <taxon>Thraustotheca</taxon>
    </lineage>
</organism>
<dbReference type="PANTHER" id="PTHR45624">
    <property type="entry name" value="MITOCHONDRIAL BASIC AMINO ACIDS TRANSPORTER-RELATED"/>
    <property type="match status" value="1"/>
</dbReference>
<evidence type="ECO:0000256" key="6">
    <source>
        <dbReference type="ARBA" id="ARBA00022989"/>
    </source>
</evidence>
<dbReference type="Proteomes" id="UP000243217">
    <property type="component" value="Unassembled WGS sequence"/>
</dbReference>